<sequence>MIHKLIKNIINFLRKIKIDLKKPHFKLCIIIICFLILDIMVFIAVQFRQINIFGLRISFNKFLLIFQPIQNQMISTIHSLSSIVFLMYFLNYSKQSSNFLNSTLISSKQKSHFTFQDVAGNEEEKEELKELIDFLKNPFKYTRIGAKIPKGVLLEGPPGTGKTLLAKALAGEAGVPFFSVSGSEFVEIFVGVGAARIRQLFQEAR</sequence>
<dbReference type="PANTHER" id="PTHR23076:SF113">
    <property type="entry name" value="ATP-DEPENDENT ZINC METALLOPROTEASE FTSH 1, CHLOROPLASTIC-RELATED"/>
    <property type="match status" value="1"/>
</dbReference>
<evidence type="ECO:0000256" key="1">
    <source>
        <dbReference type="SAM" id="Phobius"/>
    </source>
</evidence>
<dbReference type="InterPro" id="IPR003959">
    <property type="entry name" value="ATPase_AAA_core"/>
</dbReference>
<dbReference type="Pfam" id="PF00004">
    <property type="entry name" value="AAA"/>
    <property type="match status" value="1"/>
</dbReference>
<reference evidence="3 4" key="1">
    <citation type="submission" date="2019-06" db="EMBL/GenBank/DDBJ databases">
        <title>Draft Genome Sequence of Candidatus Phytoplasma pini-Related Strain MDPP: A Resource for Comparative Genomics of Gymnosperm-infecting Phytoplasmas.</title>
        <authorList>
            <person name="Cai W."/>
            <person name="Costanzo S."/>
            <person name="Shao J."/>
            <person name="Zhao Y."/>
            <person name="Davis R."/>
        </authorList>
    </citation>
    <scope>NUCLEOTIDE SEQUENCE [LARGE SCALE GENOMIC DNA]</scope>
    <source>
        <strain evidence="3 4">MDPP</strain>
    </source>
</reference>
<protein>
    <submittedName>
        <fullName evidence="3">HflB protease</fullName>
    </submittedName>
</protein>
<dbReference type="RefSeq" id="WP_281281258.1">
    <property type="nucleotide sequence ID" value="NZ_VIAE01000004.1"/>
</dbReference>
<dbReference type="EMBL" id="VIAE01000004">
    <property type="protein sequence ID" value="TVY12250.1"/>
    <property type="molecule type" value="Genomic_DNA"/>
</dbReference>
<dbReference type="Gene3D" id="3.40.50.300">
    <property type="entry name" value="P-loop containing nucleotide triphosphate hydrolases"/>
    <property type="match status" value="1"/>
</dbReference>
<keyword evidence="1" id="KW-0812">Transmembrane</keyword>
<gene>
    <name evidence="3" type="primary">hflB</name>
    <name evidence="3" type="ORF">MDPP_00197</name>
</gene>
<name>A0A559KJF0_9MOLU</name>
<keyword evidence="3" id="KW-0645">Protease</keyword>
<feature type="non-terminal residue" evidence="3">
    <location>
        <position position="205"/>
    </location>
</feature>
<organism evidence="3 4">
    <name type="scientific">Candidatus Phytoplasma pini</name>
    <dbReference type="NCBI Taxonomy" id="267362"/>
    <lineage>
        <taxon>Bacteria</taxon>
        <taxon>Bacillati</taxon>
        <taxon>Mycoplasmatota</taxon>
        <taxon>Mollicutes</taxon>
        <taxon>Acholeplasmatales</taxon>
        <taxon>Acholeplasmataceae</taxon>
        <taxon>Candidatus Phytoplasma</taxon>
    </lineage>
</organism>
<comment type="caution">
    <text evidence="3">The sequence shown here is derived from an EMBL/GenBank/DDBJ whole genome shotgun (WGS) entry which is preliminary data.</text>
</comment>
<dbReference type="InterPro" id="IPR027417">
    <property type="entry name" value="P-loop_NTPase"/>
</dbReference>
<feature type="transmembrane region" description="Helical" evidence="1">
    <location>
        <begin position="27"/>
        <end position="49"/>
    </location>
</feature>
<keyword evidence="3" id="KW-0378">Hydrolase</keyword>
<dbReference type="GO" id="GO:0006508">
    <property type="term" value="P:proteolysis"/>
    <property type="evidence" value="ECO:0007669"/>
    <property type="project" value="UniProtKB-KW"/>
</dbReference>
<proteinExistence type="predicted"/>
<evidence type="ECO:0000259" key="2">
    <source>
        <dbReference type="Pfam" id="PF00004"/>
    </source>
</evidence>
<evidence type="ECO:0000313" key="3">
    <source>
        <dbReference type="EMBL" id="TVY12250.1"/>
    </source>
</evidence>
<accession>A0A559KJF0</accession>
<evidence type="ECO:0000313" key="4">
    <source>
        <dbReference type="Proteomes" id="UP000320078"/>
    </source>
</evidence>
<feature type="domain" description="ATPase AAA-type core" evidence="2">
    <location>
        <begin position="152"/>
        <end position="205"/>
    </location>
</feature>
<dbReference type="GO" id="GO:0004176">
    <property type="term" value="F:ATP-dependent peptidase activity"/>
    <property type="evidence" value="ECO:0007669"/>
    <property type="project" value="TreeGrafter"/>
</dbReference>
<dbReference type="SUPFAM" id="SSF52540">
    <property type="entry name" value="P-loop containing nucleoside triphosphate hydrolases"/>
    <property type="match status" value="1"/>
</dbReference>
<keyword evidence="4" id="KW-1185">Reference proteome</keyword>
<dbReference type="AlphaFoldDB" id="A0A559KJF0"/>
<keyword evidence="1" id="KW-1133">Transmembrane helix</keyword>
<keyword evidence="1" id="KW-0472">Membrane</keyword>
<dbReference type="PANTHER" id="PTHR23076">
    <property type="entry name" value="METALLOPROTEASE M41 FTSH"/>
    <property type="match status" value="1"/>
</dbReference>
<dbReference type="GO" id="GO:0016887">
    <property type="term" value="F:ATP hydrolysis activity"/>
    <property type="evidence" value="ECO:0007669"/>
    <property type="project" value="InterPro"/>
</dbReference>
<dbReference type="GO" id="GO:0005524">
    <property type="term" value="F:ATP binding"/>
    <property type="evidence" value="ECO:0007669"/>
    <property type="project" value="InterPro"/>
</dbReference>
<dbReference type="Proteomes" id="UP000320078">
    <property type="component" value="Unassembled WGS sequence"/>
</dbReference>